<dbReference type="PIRSF" id="PIRSF006257">
    <property type="entry name" value="UCP006257"/>
    <property type="match status" value="1"/>
</dbReference>
<proteinExistence type="predicted"/>
<keyword evidence="3" id="KW-1185">Reference proteome</keyword>
<dbReference type="Gene3D" id="1.20.1440.40">
    <property type="entry name" value="YqcC-like"/>
    <property type="match status" value="1"/>
</dbReference>
<evidence type="ECO:0000259" key="1">
    <source>
        <dbReference type="Pfam" id="PF04287"/>
    </source>
</evidence>
<gene>
    <name evidence="2" type="ORF">Y5W_00479</name>
</gene>
<dbReference type="RefSeq" id="WP_194864048.1">
    <property type="nucleotide sequence ID" value="NZ_ARXX01000004.1"/>
</dbReference>
<dbReference type="InterPro" id="IPR036814">
    <property type="entry name" value="YqcC-like_sf"/>
</dbReference>
<organism evidence="2 3">
    <name type="scientific">Alloalcanivorax profundimaris</name>
    <dbReference type="NCBI Taxonomy" id="2735259"/>
    <lineage>
        <taxon>Bacteria</taxon>
        <taxon>Pseudomonadati</taxon>
        <taxon>Pseudomonadota</taxon>
        <taxon>Gammaproteobacteria</taxon>
        <taxon>Oceanospirillales</taxon>
        <taxon>Alcanivoracaceae</taxon>
        <taxon>Alloalcanivorax</taxon>
    </lineage>
</organism>
<dbReference type="EMBL" id="ARXX01000004">
    <property type="protein sequence ID" value="MBF5055185.1"/>
    <property type="molecule type" value="Genomic_DNA"/>
</dbReference>
<dbReference type="PANTHER" id="PTHR39586">
    <property type="entry name" value="CYTOPLASMIC PROTEIN-RELATED"/>
    <property type="match status" value="1"/>
</dbReference>
<reference evidence="2 3" key="1">
    <citation type="submission" date="2012-09" db="EMBL/GenBank/DDBJ databases">
        <title>Genome Sequence of alkane-degrading Bacterium Alcanivorax sp. 521-1.</title>
        <authorList>
            <person name="Lai Q."/>
            <person name="Shao Z."/>
        </authorList>
    </citation>
    <scope>NUCLEOTIDE SEQUENCE [LARGE SCALE GENOMIC DNA]</scope>
    <source>
        <strain evidence="2 3">521-1</strain>
    </source>
</reference>
<sequence length="105" mass="12064">MTDTRLTLNGLLDDLQAEMESLNLWEGRPPEPEAFESATPFFADTMDFTQWLQWVFIARFRAILADDHPLPAQCDVAPLAEETLRDLPEQTDKLVALLREFDGHF</sequence>
<evidence type="ECO:0000313" key="2">
    <source>
        <dbReference type="EMBL" id="MBF5055185.1"/>
    </source>
</evidence>
<feature type="domain" description="YqcC-like" evidence="1">
    <location>
        <begin position="10"/>
        <end position="102"/>
    </location>
</feature>
<dbReference type="InterPro" id="IPR023376">
    <property type="entry name" value="YqcC-like_dom"/>
</dbReference>
<comment type="caution">
    <text evidence="2">The sequence shown here is derived from an EMBL/GenBank/DDBJ whole genome shotgun (WGS) entry which is preliminary data.</text>
</comment>
<name>A0ABS0AMD4_9GAMM</name>
<dbReference type="Pfam" id="PF04287">
    <property type="entry name" value="DUF446"/>
    <property type="match status" value="1"/>
</dbReference>
<accession>A0ABS0AMD4</accession>
<evidence type="ECO:0000313" key="3">
    <source>
        <dbReference type="Proteomes" id="UP000662703"/>
    </source>
</evidence>
<dbReference type="Proteomes" id="UP000662703">
    <property type="component" value="Unassembled WGS sequence"/>
</dbReference>
<dbReference type="SUPFAM" id="SSF158452">
    <property type="entry name" value="YqcC-like"/>
    <property type="match status" value="1"/>
</dbReference>
<protein>
    <recommendedName>
        <fullName evidence="1">YqcC-like domain-containing protein</fullName>
    </recommendedName>
</protein>
<dbReference type="PANTHER" id="PTHR39586:SF1">
    <property type="entry name" value="CYTOPLASMIC PROTEIN"/>
    <property type="match status" value="1"/>
</dbReference>
<dbReference type="InterPro" id="IPR007384">
    <property type="entry name" value="UCP006257"/>
</dbReference>